<dbReference type="EMBL" id="LBYB01000010">
    <property type="protein sequence ID" value="KKR41479.1"/>
    <property type="molecule type" value="Genomic_DNA"/>
</dbReference>
<feature type="transmembrane region" description="Helical" evidence="1">
    <location>
        <begin position="12"/>
        <end position="34"/>
    </location>
</feature>
<sequence length="346" mass="38120">MTLSQTAIFVQRSIIISAVALFLSIASFTGYKIWYAYYLASLPPVEEKPDTKFGQLPQPDFPKSSVSSSNFSYSLDTTTGGLPKAGKDPGFDKILKVYFVPQSFATFLSPERSQKLAEKFKLIFPPDILSETKYSFKDNGKSLLVDLDNGNFSYTNESVSANAALEDETKLVSGFKRTLTDLGILNDDLSNGKAEVNFLKTSGTKFSITKQKSEAQAAQISIWPSAIDKKLIYTAAFTNSLVNAIVFGSADKLENYASLDFIYYPPDTTTYATYPIKTADIAFEDLRSGKGVVIIESDKPQVSITSVSLGYYVPENYSPYLTPIYVFEGPNFVAYVPAISSEFLNN</sequence>
<comment type="caution">
    <text evidence="2">The sequence shown here is derived from an EMBL/GenBank/DDBJ whole genome shotgun (WGS) entry which is preliminary data.</text>
</comment>
<dbReference type="AlphaFoldDB" id="A0A0G0QM11"/>
<reference evidence="2 3" key="1">
    <citation type="journal article" date="2015" name="Nature">
        <title>rRNA introns, odd ribosomes, and small enigmatic genomes across a large radiation of phyla.</title>
        <authorList>
            <person name="Brown C.T."/>
            <person name="Hug L.A."/>
            <person name="Thomas B.C."/>
            <person name="Sharon I."/>
            <person name="Castelle C.J."/>
            <person name="Singh A."/>
            <person name="Wilkins M.J."/>
            <person name="Williams K.H."/>
            <person name="Banfield J.F."/>
        </authorList>
    </citation>
    <scope>NUCLEOTIDE SEQUENCE [LARGE SCALE GENOMIC DNA]</scope>
</reference>
<evidence type="ECO:0000256" key="1">
    <source>
        <dbReference type="SAM" id="Phobius"/>
    </source>
</evidence>
<keyword evidence="1" id="KW-0472">Membrane</keyword>
<evidence type="ECO:0000313" key="3">
    <source>
        <dbReference type="Proteomes" id="UP000034881"/>
    </source>
</evidence>
<organism evidence="2 3">
    <name type="scientific">Candidatus Daviesbacteria bacterium GW2011_GWC2_40_12</name>
    <dbReference type="NCBI Taxonomy" id="1618431"/>
    <lineage>
        <taxon>Bacteria</taxon>
        <taxon>Candidatus Daviesiibacteriota</taxon>
    </lineage>
</organism>
<evidence type="ECO:0000313" key="2">
    <source>
        <dbReference type="EMBL" id="KKR41479.1"/>
    </source>
</evidence>
<dbReference type="Proteomes" id="UP000034881">
    <property type="component" value="Unassembled WGS sequence"/>
</dbReference>
<name>A0A0G0QM11_9BACT</name>
<proteinExistence type="predicted"/>
<gene>
    <name evidence="2" type="ORF">UT77_C0010G0005</name>
</gene>
<keyword evidence="1" id="KW-0812">Transmembrane</keyword>
<protein>
    <submittedName>
        <fullName evidence="2">Uncharacterized protein</fullName>
    </submittedName>
</protein>
<accession>A0A0G0QM11</accession>
<keyword evidence="1" id="KW-1133">Transmembrane helix</keyword>